<accession>A0A8H2K1V2</accession>
<dbReference type="RefSeq" id="WP_139880566.1">
    <property type="nucleotide sequence ID" value="NZ_CP027365.1"/>
</dbReference>
<dbReference type="AlphaFoldDB" id="A0A8H2K1V2"/>
<dbReference type="EMBL" id="VFBM01000003">
    <property type="protein sequence ID" value="TNX92837.1"/>
    <property type="molecule type" value="Genomic_DNA"/>
</dbReference>
<sequence>MMSYVDYAMAMDLISGKTKQQCNAFTILHYIKNQLLDLFFETDGEFDACECLISDTEDDSSIIARRIFPEHQDYLRLNILEMTDANLFEFITSNGQLKVTLFKKADIGLDYILLPEKLEVKRNLINSETKEAKQLLIEIEPLYSEGANPIHLSSVIALLGIIQNKVFELKDVKFSLDQIEKLQNKPIIEQNPKARGSQIKVADQNWICNFSIALAKEFKDSVPELNKYEVSKLIMKSLASFDVAREVETIEGWISPLFPLNPVGRPPKFDKKD</sequence>
<comment type="caution">
    <text evidence="1">The sequence shown here is derived from an EMBL/GenBank/DDBJ whole genome shotgun (WGS) entry which is preliminary data.</text>
</comment>
<protein>
    <submittedName>
        <fullName evidence="1">Uncharacterized protein</fullName>
    </submittedName>
</protein>
<organism evidence="1 2">
    <name type="scientific">Acinetobacter radioresistens</name>
    <dbReference type="NCBI Taxonomy" id="40216"/>
    <lineage>
        <taxon>Bacteria</taxon>
        <taxon>Pseudomonadati</taxon>
        <taxon>Pseudomonadota</taxon>
        <taxon>Gammaproteobacteria</taxon>
        <taxon>Moraxellales</taxon>
        <taxon>Moraxellaceae</taxon>
        <taxon>Acinetobacter</taxon>
    </lineage>
</organism>
<dbReference type="Proteomes" id="UP000314285">
    <property type="component" value="Unassembled WGS sequence"/>
</dbReference>
<name>A0A8H2K1V2_ACIRA</name>
<gene>
    <name evidence="1" type="ORF">FHY67_04520</name>
</gene>
<reference evidence="1 2" key="1">
    <citation type="submission" date="2019-06" db="EMBL/GenBank/DDBJ databases">
        <title>Genome of Acinetobacter radioresistens APH1, a phenol degrading strain.</title>
        <authorList>
            <person name="Liu Y."/>
        </authorList>
    </citation>
    <scope>NUCLEOTIDE SEQUENCE [LARGE SCALE GENOMIC DNA]</scope>
    <source>
        <strain evidence="1 2">APH1</strain>
    </source>
</reference>
<evidence type="ECO:0000313" key="1">
    <source>
        <dbReference type="EMBL" id="TNX92837.1"/>
    </source>
</evidence>
<proteinExistence type="predicted"/>
<evidence type="ECO:0000313" key="2">
    <source>
        <dbReference type="Proteomes" id="UP000314285"/>
    </source>
</evidence>